<evidence type="ECO:0000313" key="1">
    <source>
        <dbReference type="EMBL" id="NVI09135.1"/>
    </source>
</evidence>
<keyword evidence="2" id="KW-1185">Reference proteome</keyword>
<protein>
    <submittedName>
        <fullName evidence="1">Uncharacterized protein</fullName>
    </submittedName>
</protein>
<reference evidence="1 2" key="1">
    <citation type="submission" date="2019-08" db="EMBL/GenBank/DDBJ databases">
        <title>Paraburkholderia simonii sp. nov. and P. youngii sp. nov. Brazilian and Mexican Mimosa-associated rhizobia.</title>
        <authorList>
            <person name="Mavima L."/>
            <person name="Beukes C.W."/>
            <person name="Palmer M."/>
            <person name="De Meyer S.E."/>
            <person name="James E.K."/>
            <person name="Maluk M."/>
            <person name="Avontuur J.R."/>
            <person name="Chan W.Y."/>
            <person name="Venter S.N."/>
            <person name="Steenkamp E.T."/>
        </authorList>
    </citation>
    <scope>NUCLEOTIDE SEQUENCE [LARGE SCALE GENOMIC DNA]</scope>
    <source>
        <strain evidence="1 2">JPY454</strain>
    </source>
</reference>
<sequence length="239" mass="26426">MLKRLLHRLGYTPASTLSLVPHSAAQHGERALHQLHADGFQWSNARADALCAWHEDGEGYHYAIGRENWAPLAVAGLSLIGNGQCRAWLDETVQVRLGIGQDVLASWYSANRPVLDGLRASIDACTSPDAAASMSGAERDIAPLLKAGEIAELFALTWRRYHLASPFSRLGNSAPYNRLAVHHALRIAAQTNLHALERALEWLTLWLEARGMRVDREAQSVELPGYQALYFRSDAGMWP</sequence>
<organism evidence="1 2">
    <name type="scientific">Paraburkholderia youngii</name>
    <dbReference type="NCBI Taxonomy" id="2782701"/>
    <lineage>
        <taxon>Bacteria</taxon>
        <taxon>Pseudomonadati</taxon>
        <taxon>Pseudomonadota</taxon>
        <taxon>Betaproteobacteria</taxon>
        <taxon>Burkholderiales</taxon>
        <taxon>Burkholderiaceae</taxon>
        <taxon>Paraburkholderia</taxon>
    </lineage>
</organism>
<proteinExistence type="predicted"/>
<accession>A0ABX2NZ53</accession>
<evidence type="ECO:0000313" key="2">
    <source>
        <dbReference type="Proteomes" id="UP000821598"/>
    </source>
</evidence>
<dbReference type="EMBL" id="VOMC01000065">
    <property type="protein sequence ID" value="NVI09135.1"/>
    <property type="molecule type" value="Genomic_DNA"/>
</dbReference>
<name>A0ABX2NZ53_9BURK</name>
<dbReference type="Proteomes" id="UP000821598">
    <property type="component" value="Unassembled WGS sequence"/>
</dbReference>
<comment type="caution">
    <text evidence="1">The sequence shown here is derived from an EMBL/GenBank/DDBJ whole genome shotgun (WGS) entry which is preliminary data.</text>
</comment>
<gene>
    <name evidence="1" type="ORF">FSB64_36610</name>
</gene>
<dbReference type="RefSeq" id="WP_176369565.1">
    <property type="nucleotide sequence ID" value="NZ_VOMC01000065.1"/>
</dbReference>